<feature type="binding site" description="axial binding residue" evidence="9">
    <location>
        <position position="443"/>
    </location>
    <ligand>
        <name>heme</name>
        <dbReference type="ChEBI" id="CHEBI:30413"/>
    </ligand>
    <ligandPart>
        <name>Fe</name>
        <dbReference type="ChEBI" id="CHEBI:18248"/>
    </ligandPart>
</feature>
<keyword evidence="12" id="KW-1185">Reference proteome</keyword>
<gene>
    <name evidence="11" type="ORF">MSAN_01958300</name>
</gene>
<protein>
    <submittedName>
        <fullName evidence="11">Cytochrome P450</fullName>
    </submittedName>
</protein>
<proteinExistence type="inferred from homology"/>
<evidence type="ECO:0000313" key="12">
    <source>
        <dbReference type="Proteomes" id="UP000623467"/>
    </source>
</evidence>
<evidence type="ECO:0000256" key="1">
    <source>
        <dbReference type="ARBA" id="ARBA00001971"/>
    </source>
</evidence>
<dbReference type="InterPro" id="IPR036396">
    <property type="entry name" value="Cyt_P450_sf"/>
</dbReference>
<evidence type="ECO:0000256" key="10">
    <source>
        <dbReference type="RuleBase" id="RU000461"/>
    </source>
</evidence>
<evidence type="ECO:0000256" key="5">
    <source>
        <dbReference type="ARBA" id="ARBA00022723"/>
    </source>
</evidence>
<organism evidence="11 12">
    <name type="scientific">Mycena sanguinolenta</name>
    <dbReference type="NCBI Taxonomy" id="230812"/>
    <lineage>
        <taxon>Eukaryota</taxon>
        <taxon>Fungi</taxon>
        <taxon>Dikarya</taxon>
        <taxon>Basidiomycota</taxon>
        <taxon>Agaricomycotina</taxon>
        <taxon>Agaricomycetes</taxon>
        <taxon>Agaricomycetidae</taxon>
        <taxon>Agaricales</taxon>
        <taxon>Marasmiineae</taxon>
        <taxon>Mycenaceae</taxon>
        <taxon>Mycena</taxon>
    </lineage>
</organism>
<dbReference type="PRINTS" id="PR00463">
    <property type="entry name" value="EP450I"/>
</dbReference>
<dbReference type="GO" id="GO:0016705">
    <property type="term" value="F:oxidoreductase activity, acting on paired donors, with incorporation or reduction of molecular oxygen"/>
    <property type="evidence" value="ECO:0007669"/>
    <property type="project" value="InterPro"/>
</dbReference>
<keyword evidence="8 10" id="KW-0503">Monooxygenase</keyword>
<dbReference type="PANTHER" id="PTHR46300:SF7">
    <property type="entry name" value="P450, PUTATIVE (EUROFUNG)-RELATED"/>
    <property type="match status" value="1"/>
</dbReference>
<dbReference type="InterPro" id="IPR050364">
    <property type="entry name" value="Cytochrome_P450_fung"/>
</dbReference>
<keyword evidence="4 9" id="KW-0349">Heme</keyword>
<dbReference type="InterPro" id="IPR001128">
    <property type="entry name" value="Cyt_P450"/>
</dbReference>
<dbReference type="PROSITE" id="PS00086">
    <property type="entry name" value="CYTOCHROME_P450"/>
    <property type="match status" value="1"/>
</dbReference>
<dbReference type="AlphaFoldDB" id="A0A8H6XLB9"/>
<dbReference type="EMBL" id="JACAZH010000022">
    <property type="protein sequence ID" value="KAF7343773.1"/>
    <property type="molecule type" value="Genomic_DNA"/>
</dbReference>
<dbReference type="Pfam" id="PF00067">
    <property type="entry name" value="p450"/>
    <property type="match status" value="1"/>
</dbReference>
<name>A0A8H6XLB9_9AGAR</name>
<sequence length="519" mass="58011">MFPFDLPLSGAVPVALGLLLYGLHLRGNHSKLPLPPGPKKRPLVGNVWDIPPTRPWETYMAWSKEYDTDILHLDLAGTSLIVLTSIKAAEDLLEKRSSIYSDRPRLPMLSELMGWDFNTAMMKYGKEWRAHRRLFNQKFTPKASVQYQPQQLAATHELLRRFLRAPDDFMDHFRRWATEIIMSIAYGIDLLPDNDPYVGVAYEAVEGLSHAGVPGRYLVDSLPLLKYVPSWFPGAKFKRDAKMWREHSQRLADSPLAETKRQMELGIARPSFAADSLNALKDLEDKYYTESTVRGAAGTMYVGGADTTVSALGSFILGMLANPDAQKKAQLEIDSVTQGKCLPDFADLDAMPYVAAVVKETLRWKNVGPMAVPHFLTAEDEYKGYRIPANSIVIGNTWAILHDETVYPDPYAFKPERFLREDGSLNSAVPDPEVAFGYGRRLCPGRHMANASLFITVASILATFDITKALDSNGRVIEPSYEFDSGFINTPLPFKCSIRPRSKRAVDLIPAAGHHEGHA</sequence>
<dbReference type="OrthoDB" id="2789670at2759"/>
<evidence type="ECO:0000256" key="3">
    <source>
        <dbReference type="ARBA" id="ARBA00010617"/>
    </source>
</evidence>
<evidence type="ECO:0000256" key="7">
    <source>
        <dbReference type="ARBA" id="ARBA00023004"/>
    </source>
</evidence>
<dbReference type="Gene3D" id="1.10.630.10">
    <property type="entry name" value="Cytochrome P450"/>
    <property type="match status" value="1"/>
</dbReference>
<comment type="pathway">
    <text evidence="2">Secondary metabolite biosynthesis.</text>
</comment>
<keyword evidence="7 9" id="KW-0408">Iron</keyword>
<evidence type="ECO:0000256" key="9">
    <source>
        <dbReference type="PIRSR" id="PIRSR602401-1"/>
    </source>
</evidence>
<keyword evidence="5 9" id="KW-0479">Metal-binding</keyword>
<evidence type="ECO:0000256" key="6">
    <source>
        <dbReference type="ARBA" id="ARBA00023002"/>
    </source>
</evidence>
<evidence type="ECO:0000313" key="11">
    <source>
        <dbReference type="EMBL" id="KAF7343773.1"/>
    </source>
</evidence>
<reference evidence="11" key="1">
    <citation type="submission" date="2020-05" db="EMBL/GenBank/DDBJ databases">
        <title>Mycena genomes resolve the evolution of fungal bioluminescence.</title>
        <authorList>
            <person name="Tsai I.J."/>
        </authorList>
    </citation>
    <scope>NUCLEOTIDE SEQUENCE</scope>
    <source>
        <strain evidence="11">160909Yilan</strain>
    </source>
</reference>
<dbReference type="InterPro" id="IPR017972">
    <property type="entry name" value="Cyt_P450_CS"/>
</dbReference>
<comment type="similarity">
    <text evidence="3 10">Belongs to the cytochrome P450 family.</text>
</comment>
<evidence type="ECO:0000256" key="8">
    <source>
        <dbReference type="ARBA" id="ARBA00023033"/>
    </source>
</evidence>
<accession>A0A8H6XLB9</accession>
<dbReference type="GO" id="GO:0020037">
    <property type="term" value="F:heme binding"/>
    <property type="evidence" value="ECO:0007669"/>
    <property type="project" value="InterPro"/>
</dbReference>
<keyword evidence="6 10" id="KW-0560">Oxidoreductase</keyword>
<evidence type="ECO:0000256" key="4">
    <source>
        <dbReference type="ARBA" id="ARBA00022617"/>
    </source>
</evidence>
<dbReference type="SUPFAM" id="SSF48264">
    <property type="entry name" value="Cytochrome P450"/>
    <property type="match status" value="1"/>
</dbReference>
<dbReference type="PANTHER" id="PTHR46300">
    <property type="entry name" value="P450, PUTATIVE (EUROFUNG)-RELATED-RELATED"/>
    <property type="match status" value="1"/>
</dbReference>
<dbReference type="Proteomes" id="UP000623467">
    <property type="component" value="Unassembled WGS sequence"/>
</dbReference>
<dbReference type="InterPro" id="IPR002401">
    <property type="entry name" value="Cyt_P450_E_grp-I"/>
</dbReference>
<comment type="caution">
    <text evidence="11">The sequence shown here is derived from an EMBL/GenBank/DDBJ whole genome shotgun (WGS) entry which is preliminary data.</text>
</comment>
<dbReference type="GO" id="GO:0004497">
    <property type="term" value="F:monooxygenase activity"/>
    <property type="evidence" value="ECO:0007669"/>
    <property type="project" value="UniProtKB-KW"/>
</dbReference>
<dbReference type="GO" id="GO:0005506">
    <property type="term" value="F:iron ion binding"/>
    <property type="evidence" value="ECO:0007669"/>
    <property type="project" value="InterPro"/>
</dbReference>
<comment type="cofactor">
    <cofactor evidence="1 9">
        <name>heme</name>
        <dbReference type="ChEBI" id="CHEBI:30413"/>
    </cofactor>
</comment>
<dbReference type="CDD" id="cd11065">
    <property type="entry name" value="CYP64-like"/>
    <property type="match status" value="1"/>
</dbReference>
<dbReference type="PRINTS" id="PR00385">
    <property type="entry name" value="P450"/>
</dbReference>
<evidence type="ECO:0000256" key="2">
    <source>
        <dbReference type="ARBA" id="ARBA00005179"/>
    </source>
</evidence>